<dbReference type="WBParaSite" id="EEL_0000271501-mRNA-1">
    <property type="protein sequence ID" value="EEL_0000271501-mRNA-1"/>
    <property type="gene ID" value="EEL_0000271501"/>
</dbReference>
<evidence type="ECO:0000259" key="1">
    <source>
        <dbReference type="PROSITE" id="PS00028"/>
    </source>
</evidence>
<protein>
    <submittedName>
        <fullName evidence="3">C2H2-type domain-containing protein</fullName>
    </submittedName>
</protein>
<dbReference type="Proteomes" id="UP000050640">
    <property type="component" value="Unplaced"/>
</dbReference>
<dbReference type="AlphaFoldDB" id="A0A0R3RMK5"/>
<organism evidence="2 3">
    <name type="scientific">Elaeophora elaphi</name>
    <dbReference type="NCBI Taxonomy" id="1147741"/>
    <lineage>
        <taxon>Eukaryota</taxon>
        <taxon>Metazoa</taxon>
        <taxon>Ecdysozoa</taxon>
        <taxon>Nematoda</taxon>
        <taxon>Chromadorea</taxon>
        <taxon>Rhabditida</taxon>
        <taxon>Spirurina</taxon>
        <taxon>Spiruromorpha</taxon>
        <taxon>Filarioidea</taxon>
        <taxon>Onchocercidae</taxon>
        <taxon>Elaeophora</taxon>
    </lineage>
</organism>
<reference evidence="3" key="1">
    <citation type="submission" date="2017-02" db="UniProtKB">
        <authorList>
            <consortium name="WormBaseParasite"/>
        </authorList>
    </citation>
    <scope>IDENTIFICATION</scope>
</reference>
<dbReference type="PROSITE" id="PS00028">
    <property type="entry name" value="ZINC_FINGER_C2H2_1"/>
    <property type="match status" value="1"/>
</dbReference>
<dbReference type="InterPro" id="IPR013087">
    <property type="entry name" value="Znf_C2H2_type"/>
</dbReference>
<name>A0A0R3RMK5_9BILA</name>
<dbReference type="STRING" id="1147741.A0A0R3RMK5"/>
<dbReference type="SMART" id="SM00355">
    <property type="entry name" value="ZnF_C2H2"/>
    <property type="match status" value="4"/>
</dbReference>
<accession>A0A0R3RMK5</accession>
<evidence type="ECO:0000313" key="3">
    <source>
        <dbReference type="WBParaSite" id="EEL_0000271501-mRNA-1"/>
    </source>
</evidence>
<evidence type="ECO:0000313" key="2">
    <source>
        <dbReference type="Proteomes" id="UP000050640"/>
    </source>
</evidence>
<dbReference type="Gene3D" id="3.30.160.60">
    <property type="entry name" value="Classic Zinc Finger"/>
    <property type="match status" value="1"/>
</dbReference>
<dbReference type="SUPFAM" id="SSF57667">
    <property type="entry name" value="beta-beta-alpha zinc fingers"/>
    <property type="match status" value="1"/>
</dbReference>
<feature type="domain" description="C2H2-type" evidence="1">
    <location>
        <begin position="116"/>
        <end position="137"/>
    </location>
</feature>
<sequence length="352" mass="40140">MVEMQVAELAKLFLSTQFDERYCFARQHNNMSINSNSTNLTKQRHYVSLPVKKEIRKSSKINVASALLSTSSKEASSTGQTGNTERFNEFVLPSSDKEGWCRNKKYIEQVANGFMCTVCHKVYGRYNSVSYHVTIYHRNSPIKCDEKGCPFRTREARYIHFHKYYRHHIPLPDNIDLGSRKCPFCRHVSKSPAMLEKHISRHVQDVDRATSVAAGISRAHLSPYSQPVSKIQCSKCNYRGRTSNDLGRHKLFVHNKETFRRKHTVLGVVDGTKNASTEKSNLNETVRMKRDGKILSDDSVEKAEEIAEKMKTIVSTTATAAVQLEALIEVIFAFEQTYDSEIIGIDVKSYQT</sequence>
<keyword evidence="2" id="KW-1185">Reference proteome</keyword>
<dbReference type="InterPro" id="IPR036236">
    <property type="entry name" value="Znf_C2H2_sf"/>
</dbReference>
<proteinExistence type="predicted"/>